<dbReference type="RefSeq" id="WP_007089235.1">
    <property type="nucleotide sequence ID" value="NZ_CP004388.1"/>
</dbReference>
<evidence type="ECO:0000313" key="7">
    <source>
        <dbReference type="Proteomes" id="UP000007127"/>
    </source>
</evidence>
<dbReference type="Proteomes" id="UP000007127">
    <property type="component" value="Chromosome"/>
</dbReference>
<dbReference type="GO" id="GO:0016846">
    <property type="term" value="F:carbon-sulfur lyase activity"/>
    <property type="evidence" value="ECO:0007669"/>
    <property type="project" value="InterPro"/>
</dbReference>
<dbReference type="PANTHER" id="PTHR33337">
    <property type="entry name" value="GFA DOMAIN-CONTAINING PROTEIN"/>
    <property type="match status" value="1"/>
</dbReference>
<evidence type="ECO:0000256" key="1">
    <source>
        <dbReference type="ARBA" id="ARBA00005495"/>
    </source>
</evidence>
<feature type="domain" description="CENP-V/GFA" evidence="5">
    <location>
        <begin position="8"/>
        <end position="123"/>
    </location>
</feature>
<name>A0AB72U813_9PROT</name>
<dbReference type="PANTHER" id="PTHR33337:SF40">
    <property type="entry name" value="CENP-V_GFA DOMAIN-CONTAINING PROTEIN-RELATED"/>
    <property type="match status" value="1"/>
</dbReference>
<comment type="similarity">
    <text evidence="1">Belongs to the Gfa family.</text>
</comment>
<organism evidence="6 7">
    <name type="scientific">Thalassospira xiamenensis M-5 = DSM 17429</name>
    <dbReference type="NCBI Taxonomy" id="1123366"/>
    <lineage>
        <taxon>Bacteria</taxon>
        <taxon>Pseudomonadati</taxon>
        <taxon>Pseudomonadota</taxon>
        <taxon>Alphaproteobacteria</taxon>
        <taxon>Rhodospirillales</taxon>
        <taxon>Thalassospiraceae</taxon>
        <taxon>Thalassospira</taxon>
    </lineage>
</organism>
<dbReference type="Pfam" id="PF04828">
    <property type="entry name" value="GFA"/>
    <property type="match status" value="1"/>
</dbReference>
<evidence type="ECO:0000313" key="6">
    <source>
        <dbReference type="EMBL" id="AJD50355.1"/>
    </source>
</evidence>
<gene>
    <name evidence="6" type="ORF">TH3_01145</name>
</gene>
<dbReference type="GO" id="GO:0046872">
    <property type="term" value="F:metal ion binding"/>
    <property type="evidence" value="ECO:0007669"/>
    <property type="project" value="UniProtKB-KW"/>
</dbReference>
<proteinExistence type="inferred from homology"/>
<keyword evidence="2" id="KW-0479">Metal-binding</keyword>
<evidence type="ECO:0000256" key="4">
    <source>
        <dbReference type="ARBA" id="ARBA00023239"/>
    </source>
</evidence>
<dbReference type="KEGG" id="txi:TH3_01145"/>
<protein>
    <recommendedName>
        <fullName evidence="5">CENP-V/GFA domain-containing protein</fullName>
    </recommendedName>
</protein>
<evidence type="ECO:0000256" key="2">
    <source>
        <dbReference type="ARBA" id="ARBA00022723"/>
    </source>
</evidence>
<keyword evidence="4" id="KW-0456">Lyase</keyword>
<dbReference type="AlphaFoldDB" id="A0AB72U813"/>
<dbReference type="InterPro" id="IPR011057">
    <property type="entry name" value="Mss4-like_sf"/>
</dbReference>
<sequence length="159" mass="17685">MDKISYPVKGSCRCGKLEITLAAPPVLTAACHCRGCQKMSSSAFSLTAMCKSDSFRVVRGTPVKGGAQGPELDHFFCPDCKTWMFTRITGMDDFVNVRPTLFDQKSLATPFIETMTSEKLPWVSIPAQHSFTGFPDVDDFMKLLDDFRQTQDQQGSRRG</sequence>
<evidence type="ECO:0000259" key="5">
    <source>
        <dbReference type="PROSITE" id="PS51891"/>
    </source>
</evidence>
<keyword evidence="3" id="KW-0862">Zinc</keyword>
<dbReference type="Gene3D" id="3.90.1590.10">
    <property type="entry name" value="glutathione-dependent formaldehyde- activating enzyme (gfa)"/>
    <property type="match status" value="1"/>
</dbReference>
<dbReference type="EMBL" id="CP004388">
    <property type="protein sequence ID" value="AJD50355.1"/>
    <property type="molecule type" value="Genomic_DNA"/>
</dbReference>
<reference evidence="6 7" key="1">
    <citation type="journal article" date="2012" name="J. Bacteriol.">
        <title>Genome sequence of Thalassospira xiamenensis type strain M-5.</title>
        <authorList>
            <person name="Lai Q."/>
            <person name="Shao Z."/>
        </authorList>
    </citation>
    <scope>NUCLEOTIDE SEQUENCE [LARGE SCALE GENOMIC DNA]</scope>
    <source>
        <strain evidence="6 7">M-5</strain>
    </source>
</reference>
<dbReference type="SUPFAM" id="SSF51316">
    <property type="entry name" value="Mss4-like"/>
    <property type="match status" value="1"/>
</dbReference>
<dbReference type="PROSITE" id="PS51891">
    <property type="entry name" value="CENP_V_GFA"/>
    <property type="match status" value="1"/>
</dbReference>
<evidence type="ECO:0000256" key="3">
    <source>
        <dbReference type="ARBA" id="ARBA00022833"/>
    </source>
</evidence>
<dbReference type="InterPro" id="IPR006913">
    <property type="entry name" value="CENP-V/GFA"/>
</dbReference>
<dbReference type="GeneID" id="31925936"/>
<dbReference type="PROSITE" id="PS51257">
    <property type="entry name" value="PROKAR_LIPOPROTEIN"/>
    <property type="match status" value="1"/>
</dbReference>
<accession>A0AB72U813</accession>